<sequence length="101" mass="10859">MKASRILKWVSAGFEALLGIPFFGGLLVISLGWSPLGAALILHIVTLIFCAQERATYAGSILGIVTSLIAWIPFVGMIMHLTTAIVLLISAAIQKEDRFFG</sequence>
<protein>
    <submittedName>
        <fullName evidence="2">CHASE2 domain-containing sensor protein</fullName>
    </submittedName>
</protein>
<gene>
    <name evidence="2" type="ORF">JOC27_000099</name>
</gene>
<dbReference type="RefSeq" id="WP_205005025.1">
    <property type="nucleotide sequence ID" value="NZ_CBCRXA010000001.1"/>
</dbReference>
<evidence type="ECO:0000313" key="2">
    <source>
        <dbReference type="EMBL" id="MBM7656663.1"/>
    </source>
</evidence>
<evidence type="ECO:0000313" key="3">
    <source>
        <dbReference type="Proteomes" id="UP000823201"/>
    </source>
</evidence>
<accession>A0ABS2Q4G0</accession>
<comment type="caution">
    <text evidence="2">The sequence shown here is derived from an EMBL/GenBank/DDBJ whole genome shotgun (WGS) entry which is preliminary data.</text>
</comment>
<feature type="transmembrane region" description="Helical" evidence="1">
    <location>
        <begin position="20"/>
        <end position="49"/>
    </location>
</feature>
<proteinExistence type="predicted"/>
<reference evidence="2 3" key="1">
    <citation type="submission" date="2021-01" db="EMBL/GenBank/DDBJ databases">
        <title>Genomic Encyclopedia of Type Strains, Phase IV (KMG-IV): sequencing the most valuable type-strain genomes for metagenomic binning, comparative biology and taxonomic classification.</title>
        <authorList>
            <person name="Goeker M."/>
        </authorList>
    </citation>
    <scope>NUCLEOTIDE SEQUENCE [LARGE SCALE GENOMIC DNA]</scope>
    <source>
        <strain evidence="2 3">DSM 100968</strain>
    </source>
</reference>
<dbReference type="Proteomes" id="UP000823201">
    <property type="component" value="Unassembled WGS sequence"/>
</dbReference>
<keyword evidence="1" id="KW-0812">Transmembrane</keyword>
<name>A0ABS2Q4G0_9BACL</name>
<dbReference type="EMBL" id="JAFBEV010000001">
    <property type="protein sequence ID" value="MBM7656663.1"/>
    <property type="molecule type" value="Genomic_DNA"/>
</dbReference>
<keyword evidence="3" id="KW-1185">Reference proteome</keyword>
<feature type="transmembrane region" description="Helical" evidence="1">
    <location>
        <begin position="61"/>
        <end position="93"/>
    </location>
</feature>
<keyword evidence="1" id="KW-1133">Transmembrane helix</keyword>
<organism evidence="2 3">
    <name type="scientific">Sporolactobacillus spathodeae</name>
    <dbReference type="NCBI Taxonomy" id="1465502"/>
    <lineage>
        <taxon>Bacteria</taxon>
        <taxon>Bacillati</taxon>
        <taxon>Bacillota</taxon>
        <taxon>Bacilli</taxon>
        <taxon>Bacillales</taxon>
        <taxon>Sporolactobacillaceae</taxon>
        <taxon>Sporolactobacillus</taxon>
    </lineage>
</organism>
<evidence type="ECO:0000256" key="1">
    <source>
        <dbReference type="SAM" id="Phobius"/>
    </source>
</evidence>
<keyword evidence="1" id="KW-0472">Membrane</keyword>